<evidence type="ECO:0000313" key="2">
    <source>
        <dbReference type="EMBL" id="THH41827.1"/>
    </source>
</evidence>
<reference evidence="2 3" key="1">
    <citation type="submission" date="2019-04" db="EMBL/GenBank/DDBJ databases">
        <title>Lewinella litorea sp. nov., isolated from a marine sand.</title>
        <authorList>
            <person name="Yoon J.-H."/>
        </authorList>
    </citation>
    <scope>NUCLEOTIDE SEQUENCE [LARGE SCALE GENOMIC DNA]</scope>
    <source>
        <strain evidence="2 3">HSMS-39</strain>
    </source>
</reference>
<dbReference type="EMBL" id="SRSF01000001">
    <property type="protein sequence ID" value="THH41827.1"/>
    <property type="molecule type" value="Genomic_DNA"/>
</dbReference>
<evidence type="ECO:0000259" key="1">
    <source>
        <dbReference type="Pfam" id="PF00497"/>
    </source>
</evidence>
<evidence type="ECO:0000313" key="3">
    <source>
        <dbReference type="Proteomes" id="UP000308528"/>
    </source>
</evidence>
<dbReference type="Gene3D" id="3.40.190.10">
    <property type="entry name" value="Periplasmic binding protein-like II"/>
    <property type="match status" value="1"/>
</dbReference>
<feature type="domain" description="Solute-binding protein family 3/N-terminal" evidence="1">
    <location>
        <begin position="37"/>
        <end position="130"/>
    </location>
</feature>
<protein>
    <submittedName>
        <fullName evidence="2">Transporter substrate-binding domain-containing protein</fullName>
    </submittedName>
</protein>
<dbReference type="InterPro" id="IPR001638">
    <property type="entry name" value="Solute-binding_3/MltF_N"/>
</dbReference>
<keyword evidence="3" id="KW-1185">Reference proteome</keyword>
<dbReference type="AlphaFoldDB" id="A0A4S4NRJ8"/>
<sequence length="144" mass="15680">MKIIGGCTLLLAPLLLTRCDIPKDPAGSLDAARQTALQVGVTDNSPFVILQGDRPSGLEVALLEDFAVAQGLRISYRKGSESTLVKMLENRLLHIAIGGFEKGSIWQSKAGFSAPYDSTHVLLIPKGENRLLYELEKTILNHPR</sequence>
<dbReference type="OrthoDB" id="1441012at2"/>
<organism evidence="2 3">
    <name type="scientific">Neolewinella litorea</name>
    <dbReference type="NCBI Taxonomy" id="2562452"/>
    <lineage>
        <taxon>Bacteria</taxon>
        <taxon>Pseudomonadati</taxon>
        <taxon>Bacteroidota</taxon>
        <taxon>Saprospiria</taxon>
        <taxon>Saprospirales</taxon>
        <taxon>Lewinellaceae</taxon>
        <taxon>Neolewinella</taxon>
    </lineage>
</organism>
<proteinExistence type="predicted"/>
<dbReference type="RefSeq" id="WP_136456698.1">
    <property type="nucleotide sequence ID" value="NZ_SRSF01000001.1"/>
</dbReference>
<dbReference type="SUPFAM" id="SSF53850">
    <property type="entry name" value="Periplasmic binding protein-like II"/>
    <property type="match status" value="1"/>
</dbReference>
<dbReference type="Pfam" id="PF00497">
    <property type="entry name" value="SBP_bac_3"/>
    <property type="match status" value="1"/>
</dbReference>
<dbReference type="Proteomes" id="UP000308528">
    <property type="component" value="Unassembled WGS sequence"/>
</dbReference>
<name>A0A4S4NRJ8_9BACT</name>
<accession>A0A4S4NRJ8</accession>
<comment type="caution">
    <text evidence="2">The sequence shown here is derived from an EMBL/GenBank/DDBJ whole genome shotgun (WGS) entry which is preliminary data.</text>
</comment>
<gene>
    <name evidence="2" type="ORF">E4021_04365</name>
</gene>